<dbReference type="Gramene" id="ONK70623">
    <property type="protein sequence ID" value="ONK70623"/>
    <property type="gene ID" value="A4U43_C05F35670"/>
</dbReference>
<evidence type="ECO:0000313" key="2">
    <source>
        <dbReference type="Proteomes" id="UP000243459"/>
    </source>
</evidence>
<gene>
    <name evidence="1" type="ORF">A4U43_C05F35670</name>
</gene>
<evidence type="ECO:0000313" key="1">
    <source>
        <dbReference type="EMBL" id="ONK70623.1"/>
    </source>
</evidence>
<organism evidence="1 2">
    <name type="scientific">Asparagus officinalis</name>
    <name type="common">Garden asparagus</name>
    <dbReference type="NCBI Taxonomy" id="4686"/>
    <lineage>
        <taxon>Eukaryota</taxon>
        <taxon>Viridiplantae</taxon>
        <taxon>Streptophyta</taxon>
        <taxon>Embryophyta</taxon>
        <taxon>Tracheophyta</taxon>
        <taxon>Spermatophyta</taxon>
        <taxon>Magnoliopsida</taxon>
        <taxon>Liliopsida</taxon>
        <taxon>Asparagales</taxon>
        <taxon>Asparagaceae</taxon>
        <taxon>Asparagoideae</taxon>
        <taxon>Asparagus</taxon>
    </lineage>
</organism>
<dbReference type="EMBL" id="CM007385">
    <property type="protein sequence ID" value="ONK70623.1"/>
    <property type="molecule type" value="Genomic_DNA"/>
</dbReference>
<dbReference type="Proteomes" id="UP000243459">
    <property type="component" value="Chromosome 5"/>
</dbReference>
<dbReference type="Gene3D" id="1.10.10.60">
    <property type="entry name" value="Homeodomain-like"/>
    <property type="match status" value="1"/>
</dbReference>
<dbReference type="OMA" id="REKWAVE"/>
<dbReference type="PANTHER" id="PTHR33492">
    <property type="entry name" value="OSJNBA0043A12.37 PROTEIN-RELATED"/>
    <property type="match status" value="1"/>
</dbReference>
<name>A0A5P1EYT7_ASPOF</name>
<proteinExistence type="predicted"/>
<keyword evidence="2" id="KW-1185">Reference proteome</keyword>
<reference evidence="2" key="1">
    <citation type="journal article" date="2017" name="Nat. Commun.">
        <title>The asparagus genome sheds light on the origin and evolution of a young Y chromosome.</title>
        <authorList>
            <person name="Harkess A."/>
            <person name="Zhou J."/>
            <person name="Xu C."/>
            <person name="Bowers J.E."/>
            <person name="Van der Hulst R."/>
            <person name="Ayyampalayam S."/>
            <person name="Mercati F."/>
            <person name="Riccardi P."/>
            <person name="McKain M.R."/>
            <person name="Kakrana A."/>
            <person name="Tang H."/>
            <person name="Ray J."/>
            <person name="Groenendijk J."/>
            <person name="Arikit S."/>
            <person name="Mathioni S.M."/>
            <person name="Nakano M."/>
            <person name="Shan H."/>
            <person name="Telgmann-Rauber A."/>
            <person name="Kanno A."/>
            <person name="Yue Z."/>
            <person name="Chen H."/>
            <person name="Li W."/>
            <person name="Chen Y."/>
            <person name="Xu X."/>
            <person name="Zhang Y."/>
            <person name="Luo S."/>
            <person name="Chen H."/>
            <person name="Gao J."/>
            <person name="Mao Z."/>
            <person name="Pires J.C."/>
            <person name="Luo M."/>
            <person name="Kudrna D."/>
            <person name="Wing R.A."/>
            <person name="Meyers B.C."/>
            <person name="Yi K."/>
            <person name="Kong H."/>
            <person name="Lavrijsen P."/>
            <person name="Sunseri F."/>
            <person name="Falavigna A."/>
            <person name="Ye Y."/>
            <person name="Leebens-Mack J.H."/>
            <person name="Chen G."/>
        </authorList>
    </citation>
    <scope>NUCLEOTIDE SEQUENCE [LARGE SCALE GENOMIC DNA]</scope>
    <source>
        <strain evidence="2">cv. DH0086</strain>
    </source>
</reference>
<dbReference type="AlphaFoldDB" id="A0A5P1EYT7"/>
<sequence>MISDNCVSMKVNRSSSQCKKRWESLLSDYKKITIWEASISASAYGPYWSLKPGRRRQLRLPYSFDQQVFCSVDAVIKAQEARIASSATDTDSEDLIGLHEEDKSSGGSQGMVEAEASDPDYIISMPEAKCQAKEVISRLEAEMAEADADLGPEKTGTDTTKNTNKEHEITNKLKENAKEIHAILRGELPDNVNRGCGLVELTKRNAAETEFTRRQADELIKAFGVLARTLNQFKELIKDGECKEISLMSPMAL</sequence>
<accession>A0A5P1EYT7</accession>
<evidence type="ECO:0008006" key="3">
    <source>
        <dbReference type="Google" id="ProtNLM"/>
    </source>
</evidence>
<dbReference type="PANTHER" id="PTHR33492:SF4">
    <property type="entry name" value="OS02G0174300 PROTEIN"/>
    <property type="match status" value="1"/>
</dbReference>
<protein>
    <recommendedName>
        <fullName evidence="3">Myb-like domain-containing protein</fullName>
    </recommendedName>
</protein>